<evidence type="ECO:0000313" key="4">
    <source>
        <dbReference type="Proteomes" id="UP000358159"/>
    </source>
</evidence>
<name>A0A6A7VKM9_9BACT</name>
<dbReference type="Proteomes" id="UP001204486">
    <property type="component" value="Unassembled WGS sequence"/>
</dbReference>
<reference evidence="3 4" key="1">
    <citation type="submission" date="2019-09" db="EMBL/GenBank/DDBJ databases">
        <title>Distinct polysaccharide growth profiles of human intestinal Prevotella copri isolates.</title>
        <authorList>
            <person name="Fehlner-Peach H."/>
            <person name="Magnabosco C."/>
            <person name="Raghavan V."/>
            <person name="Scher J.U."/>
            <person name="Tett A."/>
            <person name="Cox L.M."/>
            <person name="Gottsegen C."/>
            <person name="Watters A."/>
            <person name="Wiltshire- Gordon J.D."/>
            <person name="Segata N."/>
            <person name="Bonneau R."/>
            <person name="Littman D.R."/>
        </authorList>
    </citation>
    <scope>NUCLEOTIDE SEQUENCE [LARGE SCALE GENOMIC DNA]</scope>
    <source>
        <strain evidence="3 4">BVe41219</strain>
    </source>
</reference>
<feature type="transmembrane region" description="Helical" evidence="1">
    <location>
        <begin position="107"/>
        <end position="132"/>
    </location>
</feature>
<dbReference type="AlphaFoldDB" id="A0A6A7VKM9"/>
<comment type="caution">
    <text evidence="3">The sequence shown here is derived from an EMBL/GenBank/DDBJ whole genome shotgun (WGS) entry which is preliminary data.</text>
</comment>
<sequence>MEKVSKGVEYILRCAIAKGGSVGYNPYMYRLGCADNIPPSDNFNTELQKYGRIDWGGSSFLGEGNDGWDVPGVWHAFYINDKGRSAIKTIDLERNGKFGYKKILRCLWYAFIILLKDVVLCLGLGILLSYFLCNIEEGDKVGCLFGFWHGLFAIPNFFRYVIDDNVLFYSSNHTVGYIICYILVLIPEFIAFVGVIKGAINNIIKKCLNPFK</sequence>
<accession>A0A6A7VKM9</accession>
<proteinExistence type="predicted"/>
<evidence type="ECO:0000256" key="1">
    <source>
        <dbReference type="SAM" id="Phobius"/>
    </source>
</evidence>
<dbReference type="EMBL" id="VZAZ01000022">
    <property type="protein sequence ID" value="MQO55203.1"/>
    <property type="molecule type" value="Genomic_DNA"/>
</dbReference>
<organism evidence="3 4">
    <name type="scientific">Segatella copri</name>
    <dbReference type="NCBI Taxonomy" id="165179"/>
    <lineage>
        <taxon>Bacteria</taxon>
        <taxon>Pseudomonadati</taxon>
        <taxon>Bacteroidota</taxon>
        <taxon>Bacteroidia</taxon>
        <taxon>Bacteroidales</taxon>
        <taxon>Prevotellaceae</taxon>
        <taxon>Segatella</taxon>
    </lineage>
</organism>
<keyword evidence="1" id="KW-1133">Transmembrane helix</keyword>
<reference evidence="2" key="2">
    <citation type="submission" date="2022-07" db="EMBL/GenBank/DDBJ databases">
        <title>Prevotella copri.</title>
        <authorList>
            <person name="Yang C."/>
        </authorList>
    </citation>
    <scope>NUCLEOTIDE SEQUENCE</scope>
    <source>
        <strain evidence="2">HF1476</strain>
    </source>
</reference>
<dbReference type="EMBL" id="JANDWN010000005">
    <property type="protein sequence ID" value="MCP9598963.1"/>
    <property type="molecule type" value="Genomic_DNA"/>
</dbReference>
<feature type="transmembrane region" description="Helical" evidence="1">
    <location>
        <begin position="174"/>
        <end position="196"/>
    </location>
</feature>
<dbReference type="Proteomes" id="UP000358159">
    <property type="component" value="Unassembled WGS sequence"/>
</dbReference>
<keyword evidence="1" id="KW-0812">Transmembrane</keyword>
<protein>
    <submittedName>
        <fullName evidence="3">Uncharacterized protein</fullName>
    </submittedName>
</protein>
<gene>
    <name evidence="3" type="ORF">F7D42_05655</name>
    <name evidence="2" type="ORF">NNC55_03165</name>
</gene>
<evidence type="ECO:0000313" key="2">
    <source>
        <dbReference type="EMBL" id="MCP9598963.1"/>
    </source>
</evidence>
<dbReference type="RefSeq" id="WP_153094760.1">
    <property type="nucleotide sequence ID" value="NZ_JANDWK010000005.1"/>
</dbReference>
<keyword evidence="1" id="KW-0472">Membrane</keyword>
<evidence type="ECO:0000313" key="3">
    <source>
        <dbReference type="EMBL" id="MQO55203.1"/>
    </source>
</evidence>